<dbReference type="PROSITE" id="PS50931">
    <property type="entry name" value="HTH_LYSR"/>
    <property type="match status" value="1"/>
</dbReference>
<dbReference type="Gene3D" id="1.10.10.10">
    <property type="entry name" value="Winged helix-like DNA-binding domain superfamily/Winged helix DNA-binding domain"/>
    <property type="match status" value="1"/>
</dbReference>
<evidence type="ECO:0000256" key="4">
    <source>
        <dbReference type="ARBA" id="ARBA00023163"/>
    </source>
</evidence>
<dbReference type="Gene3D" id="3.40.190.290">
    <property type="match status" value="1"/>
</dbReference>
<organism evidence="6 7">
    <name type="scientific">Microbulbifer echini</name>
    <dbReference type="NCBI Taxonomy" id="1529067"/>
    <lineage>
        <taxon>Bacteria</taxon>
        <taxon>Pseudomonadati</taxon>
        <taxon>Pseudomonadota</taxon>
        <taxon>Gammaproteobacteria</taxon>
        <taxon>Cellvibrionales</taxon>
        <taxon>Microbulbiferaceae</taxon>
        <taxon>Microbulbifer</taxon>
    </lineage>
</organism>
<reference evidence="6 7" key="1">
    <citation type="submission" date="2024-08" db="EMBL/GenBank/DDBJ databases">
        <authorList>
            <person name="Ishaq N."/>
        </authorList>
    </citation>
    <scope>NUCLEOTIDE SEQUENCE [LARGE SCALE GENOMIC DNA]</scope>
    <source>
        <strain evidence="6 7">JCM 30400</strain>
    </source>
</reference>
<feature type="domain" description="HTH lysR-type" evidence="5">
    <location>
        <begin position="1"/>
        <end position="53"/>
    </location>
</feature>
<dbReference type="PANTHER" id="PTHR30537">
    <property type="entry name" value="HTH-TYPE TRANSCRIPTIONAL REGULATOR"/>
    <property type="match status" value="1"/>
</dbReference>
<evidence type="ECO:0000256" key="3">
    <source>
        <dbReference type="ARBA" id="ARBA00023125"/>
    </source>
</evidence>
<dbReference type="InterPro" id="IPR005119">
    <property type="entry name" value="LysR_subst-bd"/>
</dbReference>
<dbReference type="SUPFAM" id="SSF53850">
    <property type="entry name" value="Periplasmic binding protein-like II"/>
    <property type="match status" value="1"/>
</dbReference>
<dbReference type="InterPro" id="IPR000847">
    <property type="entry name" value="LysR_HTH_N"/>
</dbReference>
<dbReference type="SUPFAM" id="SSF46785">
    <property type="entry name" value="Winged helix' DNA-binding domain"/>
    <property type="match status" value="1"/>
</dbReference>
<name>A0ABV4NK24_9GAMM</name>
<dbReference type="EMBL" id="JBGMEL010000003">
    <property type="protein sequence ID" value="MFA0789763.1"/>
    <property type="molecule type" value="Genomic_DNA"/>
</dbReference>
<comment type="similarity">
    <text evidence="1">Belongs to the LysR transcriptional regulatory family.</text>
</comment>
<dbReference type="Pfam" id="PF00126">
    <property type="entry name" value="HTH_1"/>
    <property type="match status" value="1"/>
</dbReference>
<evidence type="ECO:0000313" key="7">
    <source>
        <dbReference type="Proteomes" id="UP001569414"/>
    </source>
</evidence>
<evidence type="ECO:0000313" key="6">
    <source>
        <dbReference type="EMBL" id="MFA0789763.1"/>
    </source>
</evidence>
<evidence type="ECO:0000256" key="2">
    <source>
        <dbReference type="ARBA" id="ARBA00023015"/>
    </source>
</evidence>
<dbReference type="InterPro" id="IPR058163">
    <property type="entry name" value="LysR-type_TF_proteobact-type"/>
</dbReference>
<accession>A0ABV4NK24</accession>
<dbReference type="RefSeq" id="WP_371842822.1">
    <property type="nucleotide sequence ID" value="NZ_JBGMEL010000003.1"/>
</dbReference>
<keyword evidence="7" id="KW-1185">Reference proteome</keyword>
<dbReference type="PANTHER" id="PTHR30537:SF68">
    <property type="entry name" value="TRANSCRIPTIONAL REGULATOR-RELATED"/>
    <property type="match status" value="1"/>
</dbReference>
<dbReference type="InterPro" id="IPR036390">
    <property type="entry name" value="WH_DNA-bd_sf"/>
</dbReference>
<dbReference type="Pfam" id="PF03466">
    <property type="entry name" value="LysR_substrate"/>
    <property type="match status" value="1"/>
</dbReference>
<evidence type="ECO:0000259" key="5">
    <source>
        <dbReference type="PROSITE" id="PS50931"/>
    </source>
</evidence>
<comment type="caution">
    <text evidence="6">The sequence shown here is derived from an EMBL/GenBank/DDBJ whole genome shotgun (WGS) entry which is preliminary data.</text>
</comment>
<keyword evidence="3" id="KW-0238">DNA-binding</keyword>
<dbReference type="Proteomes" id="UP001569414">
    <property type="component" value="Unassembled WGS sequence"/>
</dbReference>
<keyword evidence="2" id="KW-0805">Transcription regulation</keyword>
<keyword evidence="4" id="KW-0804">Transcription</keyword>
<evidence type="ECO:0000256" key="1">
    <source>
        <dbReference type="ARBA" id="ARBA00009437"/>
    </source>
</evidence>
<dbReference type="CDD" id="cd08422">
    <property type="entry name" value="PBP2_CrgA_like"/>
    <property type="match status" value="1"/>
</dbReference>
<dbReference type="InterPro" id="IPR036388">
    <property type="entry name" value="WH-like_DNA-bd_sf"/>
</dbReference>
<sequence>MLLFMAVVDAGSFTSAAERLNLPKANLSRKIARLEHALDVTLLERTTRTQKLTEAGSAYLQHCRRIQYEVDLAESKVGSLVNKACGTLRVSVSVGVGHAVLKNVMSEFLESHPDIQLELTLSNRRVDLVEEGYDLVVRVGILVDSRLVAKKLGEIRRRLYVSPEYLRKNNLKADLESVAECQFLIMSSAQHGDSLRLTNGVDMQEIGIIPRVRVDDFLMLKQMLIDGSGIGILPDYMCQQEVDQGFLVPMCSGWEMPSVDLYALYPQHRQKLPKVRSFLNFIQQIFTCRLG</sequence>
<proteinExistence type="inferred from homology"/>
<protein>
    <submittedName>
        <fullName evidence="6">LysR family transcriptional regulator</fullName>
    </submittedName>
</protein>
<gene>
    <name evidence="6" type="ORF">ACCI51_04340</name>
</gene>